<dbReference type="EMBL" id="VRYY01000441">
    <property type="protein sequence ID" value="MBG3878001.1"/>
    <property type="molecule type" value="Genomic_DNA"/>
</dbReference>
<evidence type="ECO:0000256" key="5">
    <source>
        <dbReference type="SAM" id="MobiDB-lite"/>
    </source>
</evidence>
<dbReference type="InterPro" id="IPR036390">
    <property type="entry name" value="WH_DNA-bd_sf"/>
</dbReference>
<reference evidence="7 8" key="1">
    <citation type="submission" date="2019-08" db="EMBL/GenBank/DDBJ databases">
        <authorList>
            <person name="Luo N."/>
        </authorList>
    </citation>
    <scope>NUCLEOTIDE SEQUENCE [LARGE SCALE GENOMIC DNA]</scope>
    <source>
        <strain evidence="7 8">NCIMB 9442</strain>
    </source>
</reference>
<dbReference type="Gene3D" id="1.10.10.10">
    <property type="entry name" value="Winged helix-like DNA-binding domain superfamily/Winged helix DNA-binding domain"/>
    <property type="match status" value="1"/>
</dbReference>
<evidence type="ECO:0000256" key="2">
    <source>
        <dbReference type="ARBA" id="ARBA00023015"/>
    </source>
</evidence>
<name>A0ABS0J6I9_9BACT</name>
<evidence type="ECO:0000313" key="7">
    <source>
        <dbReference type="EMBL" id="MBG3878001.1"/>
    </source>
</evidence>
<evidence type="ECO:0000256" key="4">
    <source>
        <dbReference type="ARBA" id="ARBA00023163"/>
    </source>
</evidence>
<accession>A0ABS0J6I9</accession>
<evidence type="ECO:0000256" key="1">
    <source>
        <dbReference type="ARBA" id="ARBA00009437"/>
    </source>
</evidence>
<dbReference type="InterPro" id="IPR036388">
    <property type="entry name" value="WH-like_DNA-bd_sf"/>
</dbReference>
<dbReference type="PANTHER" id="PTHR30419:SF8">
    <property type="entry name" value="NITROGEN ASSIMILATION TRANSCRIPTIONAL ACTIVATOR-RELATED"/>
    <property type="match status" value="1"/>
</dbReference>
<comment type="similarity">
    <text evidence="1">Belongs to the LysR transcriptional regulatory family.</text>
</comment>
<dbReference type="InterPro" id="IPR000847">
    <property type="entry name" value="LysR_HTH_N"/>
</dbReference>
<dbReference type="PROSITE" id="PS50931">
    <property type="entry name" value="HTH_LYSR"/>
    <property type="match status" value="1"/>
</dbReference>
<dbReference type="CDD" id="cd08438">
    <property type="entry name" value="PBP2_CidR"/>
    <property type="match status" value="1"/>
</dbReference>
<keyword evidence="2" id="KW-0805">Transcription regulation</keyword>
<keyword evidence="3" id="KW-0238">DNA-binding</keyword>
<evidence type="ECO:0000313" key="8">
    <source>
        <dbReference type="Proteomes" id="UP001194469"/>
    </source>
</evidence>
<feature type="domain" description="HTH lysR-type" evidence="6">
    <location>
        <begin position="1"/>
        <end position="58"/>
    </location>
</feature>
<proteinExistence type="inferred from homology"/>
<feature type="region of interest" description="Disordered" evidence="5">
    <location>
        <begin position="298"/>
        <end position="356"/>
    </location>
</feature>
<dbReference type="Pfam" id="PF00126">
    <property type="entry name" value="HTH_1"/>
    <property type="match status" value="1"/>
</dbReference>
<keyword evidence="8" id="KW-1185">Reference proteome</keyword>
<keyword evidence="4" id="KW-0804">Transcription</keyword>
<protein>
    <submittedName>
        <fullName evidence="7">LysR family transcriptional regulator</fullName>
    </submittedName>
</protein>
<dbReference type="PANTHER" id="PTHR30419">
    <property type="entry name" value="HTH-TYPE TRANSCRIPTIONAL REGULATOR YBHD"/>
    <property type="match status" value="1"/>
</dbReference>
<evidence type="ECO:0000256" key="3">
    <source>
        <dbReference type="ARBA" id="ARBA00023125"/>
    </source>
</evidence>
<sequence>MHLRVLRCFVEVVRAGGFSAAAQAVCATQSTVSKAVRGLEEDCGATLLQRTPAGVALTAAGEVAYRRALAMLAEKEAMDAEMDDLRNVRRGTLRFGVPPVGSTLLFARQFAEYHRRYPGVRIELREKGCYALEECVLRGELEMALVLLPVSDQFEVSPLCDEPLMALLPQGHPMRGRAALSLRDLDGNAFIQFEQGFALNARIRDRCLKQGVRLDETLCSGQIPFIISLVAAGLGVALVPRLMLTEPLPDGVHRALLDDDELRWRAVLAWRKGHSLSPAAAAWLELMHEMPPRISCGSYGGPAQKAAPDRPGTPDREGMTCGGTAEMTGGGTTNRKAPSAGTGQGCAAGGTRGRKH</sequence>
<dbReference type="Gene3D" id="3.40.190.290">
    <property type="match status" value="1"/>
</dbReference>
<dbReference type="RefSeq" id="WP_196610022.1">
    <property type="nucleotide sequence ID" value="NZ_VRYY01000441.1"/>
</dbReference>
<dbReference type="InterPro" id="IPR050950">
    <property type="entry name" value="HTH-type_LysR_regulators"/>
</dbReference>
<dbReference type="SUPFAM" id="SSF46785">
    <property type="entry name" value="Winged helix' DNA-binding domain"/>
    <property type="match status" value="1"/>
</dbReference>
<dbReference type="Pfam" id="PF03466">
    <property type="entry name" value="LysR_substrate"/>
    <property type="match status" value="1"/>
</dbReference>
<dbReference type="SUPFAM" id="SSF53850">
    <property type="entry name" value="Periplasmic binding protein-like II"/>
    <property type="match status" value="1"/>
</dbReference>
<comment type="caution">
    <text evidence="7">The sequence shown here is derived from an EMBL/GenBank/DDBJ whole genome shotgun (WGS) entry which is preliminary data.</text>
</comment>
<organism evidence="7 8">
    <name type="scientific">Nitratidesulfovibrio oxamicus</name>
    <dbReference type="NCBI Taxonomy" id="32016"/>
    <lineage>
        <taxon>Bacteria</taxon>
        <taxon>Pseudomonadati</taxon>
        <taxon>Thermodesulfobacteriota</taxon>
        <taxon>Desulfovibrionia</taxon>
        <taxon>Desulfovibrionales</taxon>
        <taxon>Desulfovibrionaceae</taxon>
        <taxon>Nitratidesulfovibrio</taxon>
    </lineage>
</organism>
<evidence type="ECO:0000259" key="6">
    <source>
        <dbReference type="PROSITE" id="PS50931"/>
    </source>
</evidence>
<dbReference type="Proteomes" id="UP001194469">
    <property type="component" value="Unassembled WGS sequence"/>
</dbReference>
<dbReference type="InterPro" id="IPR005119">
    <property type="entry name" value="LysR_subst-bd"/>
</dbReference>
<gene>
    <name evidence="7" type="ORF">FVW20_13530</name>
</gene>
<feature type="compositionally biased region" description="Gly residues" evidence="5">
    <location>
        <begin position="342"/>
        <end position="356"/>
    </location>
</feature>